<proteinExistence type="predicted"/>
<protein>
    <submittedName>
        <fullName evidence="2">Uncharacterized protein</fullName>
    </submittedName>
</protein>
<dbReference type="WBParaSite" id="PS1159_v2.g2825.t1">
    <property type="protein sequence ID" value="PS1159_v2.g2825.t1"/>
    <property type="gene ID" value="PS1159_v2.g2825"/>
</dbReference>
<evidence type="ECO:0000313" key="1">
    <source>
        <dbReference type="Proteomes" id="UP000887580"/>
    </source>
</evidence>
<organism evidence="1 2">
    <name type="scientific">Panagrolaimus sp. PS1159</name>
    <dbReference type="NCBI Taxonomy" id="55785"/>
    <lineage>
        <taxon>Eukaryota</taxon>
        <taxon>Metazoa</taxon>
        <taxon>Ecdysozoa</taxon>
        <taxon>Nematoda</taxon>
        <taxon>Chromadorea</taxon>
        <taxon>Rhabditida</taxon>
        <taxon>Tylenchina</taxon>
        <taxon>Panagrolaimomorpha</taxon>
        <taxon>Panagrolaimoidea</taxon>
        <taxon>Panagrolaimidae</taxon>
        <taxon>Panagrolaimus</taxon>
    </lineage>
</organism>
<name>A0AC35G9S0_9BILA</name>
<evidence type="ECO:0000313" key="2">
    <source>
        <dbReference type="WBParaSite" id="PS1159_v2.g2825.t1"/>
    </source>
</evidence>
<dbReference type="Proteomes" id="UP000887580">
    <property type="component" value="Unplaced"/>
</dbReference>
<sequence length="180" mass="19756">MSSFQRVKDLINKFNGNSDPLNPFNQQTTDVRCSVKCETENYSNVSKIRSIQRECLTNDETVVSASAIIVKETAAAVDFKGVEDHEAKARERVEKILEKNEMEFVQAEQAQTDAQIASEKANEKTETALKHQEIGHELLAEAGAKLIEAGAKLQQEEILQTTCISSSAGIEATAAAAHDF</sequence>
<reference evidence="2" key="1">
    <citation type="submission" date="2022-11" db="UniProtKB">
        <authorList>
            <consortium name="WormBaseParasite"/>
        </authorList>
    </citation>
    <scope>IDENTIFICATION</scope>
</reference>
<accession>A0AC35G9S0</accession>